<dbReference type="CDD" id="cd13690">
    <property type="entry name" value="PBP2_GluB"/>
    <property type="match status" value="1"/>
</dbReference>
<evidence type="ECO:0000256" key="4">
    <source>
        <dbReference type="RuleBase" id="RU003744"/>
    </source>
</evidence>
<feature type="signal peptide" evidence="6">
    <location>
        <begin position="1"/>
        <end position="23"/>
    </location>
</feature>
<organism evidence="8 9">
    <name type="scientific">Enemella dayhoffiae</name>
    <dbReference type="NCBI Taxonomy" id="2016507"/>
    <lineage>
        <taxon>Bacteria</taxon>
        <taxon>Bacillati</taxon>
        <taxon>Actinomycetota</taxon>
        <taxon>Actinomycetes</taxon>
        <taxon>Propionibacteriales</taxon>
        <taxon>Propionibacteriaceae</taxon>
        <taxon>Enemella</taxon>
    </lineage>
</organism>
<accession>A0A255H458</accession>
<dbReference type="PROSITE" id="PS01039">
    <property type="entry name" value="SBP_BACTERIAL_3"/>
    <property type="match status" value="1"/>
</dbReference>
<feature type="region of interest" description="Disordered" evidence="5">
    <location>
        <begin position="267"/>
        <end position="286"/>
    </location>
</feature>
<dbReference type="RefSeq" id="WP_094363788.1">
    <property type="nucleotide sequence ID" value="NZ_NMVQ01000012.1"/>
</dbReference>
<dbReference type="EMBL" id="NMVQ01000012">
    <property type="protein sequence ID" value="OYO22046.1"/>
    <property type="molecule type" value="Genomic_DNA"/>
</dbReference>
<comment type="similarity">
    <text evidence="1 4">Belongs to the bacterial solute-binding protein 3 family.</text>
</comment>
<dbReference type="PANTHER" id="PTHR30085:SF6">
    <property type="entry name" value="ABC TRANSPORTER GLUTAMINE-BINDING PROTEIN GLNH"/>
    <property type="match status" value="1"/>
</dbReference>
<evidence type="ECO:0000313" key="8">
    <source>
        <dbReference type="EMBL" id="OYO22046.1"/>
    </source>
</evidence>
<sequence length="286" mass="30082">MKISTTLAVAGSVLALSLTGCVAGESGNTTAQPGSGGGAQGSIKIGIKFDQPGLGQKSGDTYKGFDVDVAKYVAKELGYDASKIQWVETPSATRETALQGGQVDLIFATYSITDERKKKVDFGGPYYIAGQDLLVRADNTDITGPDKLNGKKVCSVAGSTSAKKIKDQYSQGAQLQDYDTYSKCAEALASGTVDVLTTDDTILAGYAAQDQYKGKFKVVGNPFTEEKYGVGLKKGDKEMCTKVNAAVKKMIDDGSWQKALDANLGPAGFKPNTKLNPPKPEGNCGQ</sequence>
<evidence type="ECO:0000256" key="3">
    <source>
        <dbReference type="ARBA" id="ARBA00022729"/>
    </source>
</evidence>
<evidence type="ECO:0000313" key="9">
    <source>
        <dbReference type="Proteomes" id="UP000216311"/>
    </source>
</evidence>
<dbReference type="GO" id="GO:0005576">
    <property type="term" value="C:extracellular region"/>
    <property type="evidence" value="ECO:0007669"/>
    <property type="project" value="TreeGrafter"/>
</dbReference>
<proteinExistence type="inferred from homology"/>
<dbReference type="Proteomes" id="UP000216311">
    <property type="component" value="Unassembled WGS sequence"/>
</dbReference>
<keyword evidence="2" id="KW-0813">Transport</keyword>
<evidence type="ECO:0000259" key="7">
    <source>
        <dbReference type="SMART" id="SM00062"/>
    </source>
</evidence>
<gene>
    <name evidence="8" type="ORF">CGZ93_08995</name>
</gene>
<evidence type="ECO:0000256" key="1">
    <source>
        <dbReference type="ARBA" id="ARBA00010333"/>
    </source>
</evidence>
<dbReference type="InterPro" id="IPR001638">
    <property type="entry name" value="Solute-binding_3/MltF_N"/>
</dbReference>
<dbReference type="Gene3D" id="3.40.190.10">
    <property type="entry name" value="Periplasmic binding protein-like II"/>
    <property type="match status" value="2"/>
</dbReference>
<name>A0A255H458_9ACTN</name>
<feature type="chain" id="PRO_5039342498" evidence="6">
    <location>
        <begin position="24"/>
        <end position="286"/>
    </location>
</feature>
<dbReference type="InterPro" id="IPR051455">
    <property type="entry name" value="Bact_solute-bind_prot3"/>
</dbReference>
<dbReference type="SMART" id="SM00062">
    <property type="entry name" value="PBPb"/>
    <property type="match status" value="1"/>
</dbReference>
<protein>
    <submittedName>
        <fullName evidence="8">Glutamate-binding protein</fullName>
    </submittedName>
</protein>
<dbReference type="PANTHER" id="PTHR30085">
    <property type="entry name" value="AMINO ACID ABC TRANSPORTER PERMEASE"/>
    <property type="match status" value="1"/>
</dbReference>
<keyword evidence="9" id="KW-1185">Reference proteome</keyword>
<dbReference type="AlphaFoldDB" id="A0A255H458"/>
<comment type="caution">
    <text evidence="8">The sequence shown here is derived from an EMBL/GenBank/DDBJ whole genome shotgun (WGS) entry which is preliminary data.</text>
</comment>
<dbReference type="Pfam" id="PF00497">
    <property type="entry name" value="SBP_bac_3"/>
    <property type="match status" value="1"/>
</dbReference>
<evidence type="ECO:0000256" key="2">
    <source>
        <dbReference type="ARBA" id="ARBA00022448"/>
    </source>
</evidence>
<evidence type="ECO:0000256" key="6">
    <source>
        <dbReference type="SAM" id="SignalP"/>
    </source>
</evidence>
<dbReference type="OrthoDB" id="9807888at2"/>
<dbReference type="PROSITE" id="PS51257">
    <property type="entry name" value="PROKAR_LIPOPROTEIN"/>
    <property type="match status" value="1"/>
</dbReference>
<dbReference type="InterPro" id="IPR018313">
    <property type="entry name" value="SBP_3_CS"/>
</dbReference>
<dbReference type="GO" id="GO:0030288">
    <property type="term" value="C:outer membrane-bounded periplasmic space"/>
    <property type="evidence" value="ECO:0007669"/>
    <property type="project" value="TreeGrafter"/>
</dbReference>
<dbReference type="GO" id="GO:0006865">
    <property type="term" value="P:amino acid transport"/>
    <property type="evidence" value="ECO:0007669"/>
    <property type="project" value="TreeGrafter"/>
</dbReference>
<evidence type="ECO:0000256" key="5">
    <source>
        <dbReference type="SAM" id="MobiDB-lite"/>
    </source>
</evidence>
<keyword evidence="3 6" id="KW-0732">Signal</keyword>
<dbReference type="SUPFAM" id="SSF53850">
    <property type="entry name" value="Periplasmic binding protein-like II"/>
    <property type="match status" value="1"/>
</dbReference>
<feature type="domain" description="Solute-binding protein family 3/N-terminal" evidence="7">
    <location>
        <begin position="42"/>
        <end position="267"/>
    </location>
</feature>
<reference evidence="8 9" key="1">
    <citation type="submission" date="2017-07" db="EMBL/GenBank/DDBJ databases">
        <title>Draft whole genome sequences of clinical Proprionibacteriaceae strains.</title>
        <authorList>
            <person name="Bernier A.-M."/>
            <person name="Bernard K."/>
            <person name="Domingo M.-C."/>
        </authorList>
    </citation>
    <scope>NUCLEOTIDE SEQUENCE [LARGE SCALE GENOMIC DNA]</scope>
    <source>
        <strain evidence="8 9">NML 130396</strain>
    </source>
</reference>